<gene>
    <name evidence="4" type="ORF">AACH10_00340</name>
</gene>
<keyword evidence="2" id="KW-0449">Lipoprotein</keyword>
<organism evidence="4 5">
    <name type="scientific">Pseudaquabacterium inlustre</name>
    <dbReference type="NCBI Taxonomy" id="2984192"/>
    <lineage>
        <taxon>Bacteria</taxon>
        <taxon>Pseudomonadati</taxon>
        <taxon>Pseudomonadota</taxon>
        <taxon>Betaproteobacteria</taxon>
        <taxon>Burkholderiales</taxon>
        <taxon>Sphaerotilaceae</taxon>
        <taxon>Pseudaquabacterium</taxon>
    </lineage>
</organism>
<evidence type="ECO:0000313" key="4">
    <source>
        <dbReference type="EMBL" id="MEK8048683.1"/>
    </source>
</evidence>
<dbReference type="InterPro" id="IPR010131">
    <property type="entry name" value="MdtP/NodT-like"/>
</dbReference>
<dbReference type="InterPro" id="IPR003423">
    <property type="entry name" value="OMP_efflux"/>
</dbReference>
<dbReference type="Pfam" id="PF02321">
    <property type="entry name" value="OEP"/>
    <property type="match status" value="2"/>
</dbReference>
<comment type="caution">
    <text evidence="4">The sequence shown here is derived from an EMBL/GenBank/DDBJ whole genome shotgun (WGS) entry which is preliminary data.</text>
</comment>
<dbReference type="Gene3D" id="2.20.200.10">
    <property type="entry name" value="Outer membrane efflux proteins (OEP)"/>
    <property type="match status" value="1"/>
</dbReference>
<keyword evidence="5" id="KW-1185">Reference proteome</keyword>
<evidence type="ECO:0000256" key="2">
    <source>
        <dbReference type="RuleBase" id="RU362097"/>
    </source>
</evidence>
<reference evidence="4 5" key="1">
    <citation type="submission" date="2024-04" db="EMBL/GenBank/DDBJ databases">
        <title>Novel species of the genus Ideonella isolated from streams.</title>
        <authorList>
            <person name="Lu H."/>
        </authorList>
    </citation>
    <scope>NUCLEOTIDE SEQUENCE [LARGE SCALE GENOMIC DNA]</scope>
    <source>
        <strain evidence="4 5">DXS22W</strain>
    </source>
</reference>
<proteinExistence type="inferred from homology"/>
<dbReference type="EMBL" id="JBBUTH010000001">
    <property type="protein sequence ID" value="MEK8048683.1"/>
    <property type="molecule type" value="Genomic_DNA"/>
</dbReference>
<evidence type="ECO:0000256" key="3">
    <source>
        <dbReference type="SAM" id="Coils"/>
    </source>
</evidence>
<dbReference type="PANTHER" id="PTHR30203:SF25">
    <property type="entry name" value="OUTER MEMBRANE PROTEIN-RELATED"/>
    <property type="match status" value="1"/>
</dbReference>
<dbReference type="SUPFAM" id="SSF56954">
    <property type="entry name" value="Outer membrane efflux proteins (OEP)"/>
    <property type="match status" value="1"/>
</dbReference>
<keyword evidence="2" id="KW-0472">Membrane</keyword>
<dbReference type="Gene3D" id="1.20.1600.10">
    <property type="entry name" value="Outer membrane efflux proteins (OEP)"/>
    <property type="match status" value="1"/>
</dbReference>
<comment type="similarity">
    <text evidence="1 2">Belongs to the outer membrane factor (OMF) (TC 1.B.17) family.</text>
</comment>
<evidence type="ECO:0000313" key="5">
    <source>
        <dbReference type="Proteomes" id="UP001365405"/>
    </source>
</evidence>
<keyword evidence="2" id="KW-0564">Palmitate</keyword>
<dbReference type="PANTHER" id="PTHR30203">
    <property type="entry name" value="OUTER MEMBRANE CATION EFFLUX PROTEIN"/>
    <property type="match status" value="1"/>
</dbReference>
<dbReference type="RefSeq" id="WP_341408361.1">
    <property type="nucleotide sequence ID" value="NZ_JBBUTH010000001.1"/>
</dbReference>
<sequence>MRVFTYCGGQARRGLATGLLLGGSLWLGGCASPGAPPSAPAVAAPVGWQQTLAGSQPGAVAETWWAELGDARLQRLVALAERQAPDLRTALARLRQARAQLALAEAARGASVSGSLSATRSRSSASSSTGRTVNLFDAGFDASWEADLFGRLQAGVDAASADAAASAASHGDALVTLRAEVARQYVALRGLQSQQAAASANLALLAETAQIAAWRAQAGLASTLDVEQADASRDQTRATLATLEASAVAARRQLELLTGQAPSALDAELAAPQPLPALPARVALPIPADTLRQRADVRMAAAQWQAEAARSAVAQANLRPKLTLSGSIGLQALTLGALGDGAAGSLAAGLTAPIFDAGRLRATLQAQLAVQDVYAIAYEKAVLNALAEVEGGLATLAGRRAQVQALEAAAASARRAATLSRARYDSGLIDFRTVLDAQRTALTLDDSLASARADALAAWIALYKSLGGGWSGPLPDAGKNP</sequence>
<protein>
    <submittedName>
        <fullName evidence="4">Efflux transporter outer membrane subunit</fullName>
    </submittedName>
</protein>
<keyword evidence="2" id="KW-1134">Transmembrane beta strand</keyword>
<comment type="subcellular location">
    <subcellularLocation>
        <location evidence="2">Cell membrane</location>
        <topology evidence="2">Lipid-anchor</topology>
    </subcellularLocation>
</comment>
<feature type="coiled-coil region" evidence="3">
    <location>
        <begin position="77"/>
        <end position="107"/>
    </location>
</feature>
<dbReference type="NCBIfam" id="TIGR01845">
    <property type="entry name" value="outer_NodT"/>
    <property type="match status" value="1"/>
</dbReference>
<name>A0ABU9CA16_9BURK</name>
<dbReference type="Proteomes" id="UP001365405">
    <property type="component" value="Unassembled WGS sequence"/>
</dbReference>
<keyword evidence="2" id="KW-0812">Transmembrane</keyword>
<dbReference type="PROSITE" id="PS51257">
    <property type="entry name" value="PROKAR_LIPOPROTEIN"/>
    <property type="match status" value="1"/>
</dbReference>
<keyword evidence="3" id="KW-0175">Coiled coil</keyword>
<accession>A0ABU9CA16</accession>
<evidence type="ECO:0000256" key="1">
    <source>
        <dbReference type="ARBA" id="ARBA00007613"/>
    </source>
</evidence>